<feature type="binding site" evidence="8">
    <location>
        <position position="298"/>
    </location>
    <ligand>
        <name>Mg(2+)</name>
        <dbReference type="ChEBI" id="CHEBI:18420"/>
    </ligand>
</feature>
<dbReference type="Pfam" id="PF02696">
    <property type="entry name" value="SelO"/>
    <property type="match status" value="1"/>
</dbReference>
<dbReference type="Proteomes" id="UP000326711">
    <property type="component" value="Chromosome"/>
</dbReference>
<evidence type="ECO:0000256" key="8">
    <source>
        <dbReference type="HAMAP-Rule" id="MF_00692"/>
    </source>
</evidence>
<keyword evidence="5 8" id="KW-0547">Nucleotide-binding</keyword>
<dbReference type="PANTHER" id="PTHR32057">
    <property type="entry name" value="PROTEIN ADENYLYLTRANSFERASE SELO, MITOCHONDRIAL"/>
    <property type="match status" value="1"/>
</dbReference>
<dbReference type="GO" id="GO:0070733">
    <property type="term" value="F:AMPylase activity"/>
    <property type="evidence" value="ECO:0007669"/>
    <property type="project" value="UniProtKB-EC"/>
</dbReference>
<keyword evidence="3 8" id="KW-0548">Nucleotidyltransferase</keyword>
<comment type="catalytic activity">
    <reaction evidence="8">
        <text>L-seryl-[protein] + UTP = O-(5'-uridylyl)-L-seryl-[protein] + diphosphate</text>
        <dbReference type="Rhea" id="RHEA:64604"/>
        <dbReference type="Rhea" id="RHEA-COMP:9863"/>
        <dbReference type="Rhea" id="RHEA-COMP:16635"/>
        <dbReference type="ChEBI" id="CHEBI:29999"/>
        <dbReference type="ChEBI" id="CHEBI:33019"/>
        <dbReference type="ChEBI" id="CHEBI:46398"/>
        <dbReference type="ChEBI" id="CHEBI:156051"/>
    </reaction>
</comment>
<comment type="function">
    <text evidence="8">Nucleotidyltransferase involved in the post-translational modification of proteins. It can catalyze the addition of adenosine monophosphate (AMP) or uridine monophosphate (UMP) to a protein, resulting in modifications known as AMPylation and UMPylation.</text>
</comment>
<name>A0A5J6ZA66_9CORY</name>
<feature type="binding site" evidence="8">
    <location>
        <position position="289"/>
    </location>
    <ligand>
        <name>Mg(2+)</name>
        <dbReference type="ChEBI" id="CHEBI:18420"/>
    </ligand>
</feature>
<feature type="binding site" evidence="8">
    <location>
        <position position="194"/>
    </location>
    <ligand>
        <name>ATP</name>
        <dbReference type="ChEBI" id="CHEBI:30616"/>
    </ligand>
</feature>
<comment type="catalytic activity">
    <reaction evidence="8">
        <text>L-tyrosyl-[protein] + UTP = O-(5'-uridylyl)-L-tyrosyl-[protein] + diphosphate</text>
        <dbReference type="Rhea" id="RHEA:83887"/>
        <dbReference type="Rhea" id="RHEA-COMP:10136"/>
        <dbReference type="Rhea" id="RHEA-COMP:20238"/>
        <dbReference type="ChEBI" id="CHEBI:33019"/>
        <dbReference type="ChEBI" id="CHEBI:46398"/>
        <dbReference type="ChEBI" id="CHEBI:46858"/>
        <dbReference type="ChEBI" id="CHEBI:90602"/>
    </reaction>
</comment>
<comment type="similarity">
    <text evidence="1 8">Belongs to the SELO family.</text>
</comment>
<proteinExistence type="inferred from homology"/>
<dbReference type="PANTHER" id="PTHR32057:SF14">
    <property type="entry name" value="PROTEIN ADENYLYLTRANSFERASE SELO, MITOCHONDRIAL"/>
    <property type="match status" value="1"/>
</dbReference>
<feature type="binding site" evidence="8">
    <location>
        <position position="136"/>
    </location>
    <ligand>
        <name>ATP</name>
        <dbReference type="ChEBI" id="CHEBI:30616"/>
    </ligand>
</feature>
<organism evidence="9 10">
    <name type="scientific">Corynebacterium urogenitale</name>
    <dbReference type="NCBI Taxonomy" id="2487892"/>
    <lineage>
        <taxon>Bacteria</taxon>
        <taxon>Bacillati</taxon>
        <taxon>Actinomycetota</taxon>
        <taxon>Actinomycetes</taxon>
        <taxon>Mycobacteriales</taxon>
        <taxon>Corynebacteriaceae</taxon>
        <taxon>Corynebacterium</taxon>
    </lineage>
</organism>
<evidence type="ECO:0000313" key="10">
    <source>
        <dbReference type="Proteomes" id="UP000326711"/>
    </source>
</evidence>
<dbReference type="GO" id="GO:0005524">
    <property type="term" value="F:ATP binding"/>
    <property type="evidence" value="ECO:0007669"/>
    <property type="project" value="UniProtKB-UniRule"/>
</dbReference>
<comment type="catalytic activity">
    <reaction evidence="8">
        <text>L-seryl-[protein] + ATP = 3-O-(5'-adenylyl)-L-seryl-[protein] + diphosphate</text>
        <dbReference type="Rhea" id="RHEA:58120"/>
        <dbReference type="Rhea" id="RHEA-COMP:9863"/>
        <dbReference type="Rhea" id="RHEA-COMP:15073"/>
        <dbReference type="ChEBI" id="CHEBI:29999"/>
        <dbReference type="ChEBI" id="CHEBI:30616"/>
        <dbReference type="ChEBI" id="CHEBI:33019"/>
        <dbReference type="ChEBI" id="CHEBI:142516"/>
        <dbReference type="EC" id="2.7.7.108"/>
    </reaction>
</comment>
<dbReference type="EC" id="2.7.7.-" evidence="8"/>
<evidence type="ECO:0000256" key="4">
    <source>
        <dbReference type="ARBA" id="ARBA00022723"/>
    </source>
</evidence>
<keyword evidence="6 8" id="KW-0067">ATP-binding</keyword>
<feature type="binding site" evidence="8">
    <location>
        <position position="99"/>
    </location>
    <ligand>
        <name>ATP</name>
        <dbReference type="ChEBI" id="CHEBI:30616"/>
    </ligand>
</feature>
<evidence type="ECO:0000256" key="2">
    <source>
        <dbReference type="ARBA" id="ARBA00022679"/>
    </source>
</evidence>
<feature type="binding site" evidence="8">
    <location>
        <position position="187"/>
    </location>
    <ligand>
        <name>ATP</name>
        <dbReference type="ChEBI" id="CHEBI:30616"/>
    </ligand>
</feature>
<keyword evidence="10" id="KW-1185">Reference proteome</keyword>
<dbReference type="HAMAP" id="MF_00692">
    <property type="entry name" value="SelO"/>
    <property type="match status" value="1"/>
</dbReference>
<comment type="catalytic activity">
    <reaction evidence="8">
        <text>L-tyrosyl-[protein] + ATP = O-(5'-adenylyl)-L-tyrosyl-[protein] + diphosphate</text>
        <dbReference type="Rhea" id="RHEA:54288"/>
        <dbReference type="Rhea" id="RHEA-COMP:10136"/>
        <dbReference type="Rhea" id="RHEA-COMP:13846"/>
        <dbReference type="ChEBI" id="CHEBI:30616"/>
        <dbReference type="ChEBI" id="CHEBI:33019"/>
        <dbReference type="ChEBI" id="CHEBI:46858"/>
        <dbReference type="ChEBI" id="CHEBI:83624"/>
        <dbReference type="EC" id="2.7.7.108"/>
    </reaction>
</comment>
<feature type="binding site" evidence="8">
    <location>
        <position position="123"/>
    </location>
    <ligand>
        <name>ATP</name>
        <dbReference type="ChEBI" id="CHEBI:30616"/>
    </ligand>
</feature>
<keyword evidence="2 8" id="KW-0808">Transferase</keyword>
<comment type="catalytic activity">
    <reaction evidence="8">
        <text>L-histidyl-[protein] + UTP = N(tele)-(5'-uridylyl)-L-histidyl-[protein] + diphosphate</text>
        <dbReference type="Rhea" id="RHEA:83891"/>
        <dbReference type="Rhea" id="RHEA-COMP:9745"/>
        <dbReference type="Rhea" id="RHEA-COMP:20239"/>
        <dbReference type="ChEBI" id="CHEBI:29979"/>
        <dbReference type="ChEBI" id="CHEBI:33019"/>
        <dbReference type="ChEBI" id="CHEBI:46398"/>
        <dbReference type="ChEBI" id="CHEBI:233474"/>
    </reaction>
</comment>
<dbReference type="RefSeq" id="WP_151902935.1">
    <property type="nucleotide sequence ID" value="NZ_CP045032.1"/>
</dbReference>
<protein>
    <recommendedName>
        <fullName evidence="8">Protein nucleotidyltransferase YdiU</fullName>
        <ecNumber evidence="8">2.7.7.-</ecNumber>
    </recommendedName>
    <alternativeName>
        <fullName evidence="8">Protein adenylyltransferase YdiU</fullName>
        <ecNumber evidence="8">2.7.7.108</ecNumber>
    </alternativeName>
    <alternativeName>
        <fullName evidence="8">Protein uridylyltransferase YdiU</fullName>
        <ecNumber evidence="8">2.7.7.-</ecNumber>
    </alternativeName>
</protein>
<feature type="active site" description="Proton acceptor" evidence="8">
    <location>
        <position position="288"/>
    </location>
</feature>
<evidence type="ECO:0000256" key="6">
    <source>
        <dbReference type="ARBA" id="ARBA00022840"/>
    </source>
</evidence>
<evidence type="ECO:0000313" key="9">
    <source>
        <dbReference type="EMBL" id="QFQ02593.1"/>
    </source>
</evidence>
<gene>
    <name evidence="8" type="primary">ydiU</name>
    <name evidence="8" type="synonym">selO</name>
    <name evidence="9" type="ORF">CUROG_06150</name>
</gene>
<dbReference type="AlphaFoldDB" id="A0A5J6ZA66"/>
<dbReference type="KEGG" id="cuo:CUROG_06150"/>
<sequence>MSSTTPQLPPLSSRFAEALPDLCAPWSPVPFSDDATLLLLNDSLAEELGFEPEWLRSGEGLRFLLGESHKGEAAWPQPVAQAYSGHQFGSFSPVLGDGRAVLLGEVAVDRGDGQTLLRDVHLKGSGRTPFSRGSSDGRACLGPMLREYLVSEAMHAMGIPTTRALAVILTGETVMRQRPEPGAVLVRVASSHLRVGSFQCARMLHEKKPHVLEDLLQFAQQRHPTESTARNSAEAMTSVNGISTASDAGEVHSSSDALQLLDAVARRQAELIARWMHVGFVHGVMNTDNVTISGETIDYGPCAFVDAFDPAACFSSIDSQGRYALGNQPQITMWNLQRLAEALLPLIEDEQCTDTDGAVSQANEILLKYPGYFSNAWQSSIGAALGLENRDQQTDCGTVHGGEEHRIAGQQAPLSPAQVELIDDFIAQISESKADLLTTLHQLAVQLTAPPTSPGLLAMGLSADWLDRWHAQDPDPELMLRTNPVRIPRNHLVEEALEASYSGDHTPFEDLLAAVTHPFDSWDDLSSLTSQNSSSGLTSQKFSGKLTNKRFEHKYSAPAPADFGPYTTHCGT</sequence>
<keyword evidence="7 8" id="KW-0460">Magnesium</keyword>
<dbReference type="GO" id="GO:0030145">
    <property type="term" value="F:manganese ion binding"/>
    <property type="evidence" value="ECO:0007669"/>
    <property type="project" value="UniProtKB-UniRule"/>
</dbReference>
<evidence type="ECO:0000256" key="5">
    <source>
        <dbReference type="ARBA" id="ARBA00022741"/>
    </source>
</evidence>
<evidence type="ECO:0000256" key="7">
    <source>
        <dbReference type="ARBA" id="ARBA00022842"/>
    </source>
</evidence>
<feature type="binding site" evidence="8">
    <location>
        <position position="298"/>
    </location>
    <ligand>
        <name>ATP</name>
        <dbReference type="ChEBI" id="CHEBI:30616"/>
    </ligand>
</feature>
<reference evidence="10" key="1">
    <citation type="submission" date="2019-10" db="EMBL/GenBank/DDBJ databases">
        <title>Complete genome sequence of Corynebacterium urogenitalis DSM 108747, isolated from the genital tract of a cow.</title>
        <authorList>
            <person name="Ruckert C."/>
            <person name="Ballas P."/>
            <person name="Wagener K."/>
            <person name="Drillich M."/>
            <person name="Kaempfer P."/>
            <person name="Busse H.-J."/>
            <person name="Ehling-Schulz M."/>
        </authorList>
    </citation>
    <scope>NUCLEOTIDE SEQUENCE [LARGE SCALE GENOMIC DNA]</scope>
    <source>
        <strain evidence="10">LMM 1652</strain>
    </source>
</reference>
<accession>A0A5J6ZA66</accession>
<dbReference type="OrthoDB" id="9776281at2"/>
<comment type="catalytic activity">
    <reaction evidence="8">
        <text>L-threonyl-[protein] + ATP = 3-O-(5'-adenylyl)-L-threonyl-[protein] + diphosphate</text>
        <dbReference type="Rhea" id="RHEA:54292"/>
        <dbReference type="Rhea" id="RHEA-COMP:11060"/>
        <dbReference type="Rhea" id="RHEA-COMP:13847"/>
        <dbReference type="ChEBI" id="CHEBI:30013"/>
        <dbReference type="ChEBI" id="CHEBI:30616"/>
        <dbReference type="ChEBI" id="CHEBI:33019"/>
        <dbReference type="ChEBI" id="CHEBI:138113"/>
        <dbReference type="EC" id="2.7.7.108"/>
    </reaction>
</comment>
<dbReference type="GO" id="GO:0000287">
    <property type="term" value="F:magnesium ion binding"/>
    <property type="evidence" value="ECO:0007669"/>
    <property type="project" value="UniProtKB-UniRule"/>
</dbReference>
<keyword evidence="4 8" id="KW-0479">Metal-binding</keyword>
<keyword evidence="8" id="KW-0464">Manganese</keyword>
<dbReference type="EMBL" id="CP045032">
    <property type="protein sequence ID" value="QFQ02593.1"/>
    <property type="molecule type" value="Genomic_DNA"/>
</dbReference>
<feature type="binding site" evidence="8">
    <location>
        <position position="137"/>
    </location>
    <ligand>
        <name>ATP</name>
        <dbReference type="ChEBI" id="CHEBI:30616"/>
    </ligand>
</feature>
<evidence type="ECO:0000256" key="3">
    <source>
        <dbReference type="ARBA" id="ARBA00022695"/>
    </source>
</evidence>
<dbReference type="InterPro" id="IPR003846">
    <property type="entry name" value="SelO"/>
</dbReference>
<comment type="cofactor">
    <cofactor evidence="8">
        <name>Mg(2+)</name>
        <dbReference type="ChEBI" id="CHEBI:18420"/>
    </cofactor>
    <cofactor evidence="8">
        <name>Mn(2+)</name>
        <dbReference type="ChEBI" id="CHEBI:29035"/>
    </cofactor>
</comment>
<evidence type="ECO:0000256" key="1">
    <source>
        <dbReference type="ARBA" id="ARBA00009747"/>
    </source>
</evidence>
<feature type="binding site" evidence="8">
    <location>
        <position position="96"/>
    </location>
    <ligand>
        <name>ATP</name>
        <dbReference type="ChEBI" id="CHEBI:30616"/>
    </ligand>
</feature>
<feature type="binding site" evidence="8">
    <location>
        <position position="98"/>
    </location>
    <ligand>
        <name>ATP</name>
        <dbReference type="ChEBI" id="CHEBI:30616"/>
    </ligand>
</feature>
<dbReference type="EC" id="2.7.7.108" evidence="8"/>